<evidence type="ECO:0000313" key="4">
    <source>
        <dbReference type="Proteomes" id="UP000218427"/>
    </source>
</evidence>
<dbReference type="Gene3D" id="3.40.50.1820">
    <property type="entry name" value="alpha/beta hydrolase"/>
    <property type="match status" value="1"/>
</dbReference>
<dbReference type="RefSeq" id="WP_067079624.1">
    <property type="nucleotide sequence ID" value="NZ_LRFG02000001.1"/>
</dbReference>
<evidence type="ECO:0000313" key="3">
    <source>
        <dbReference type="EMBL" id="PCO06282.1"/>
    </source>
</evidence>
<dbReference type="PRINTS" id="PR00412">
    <property type="entry name" value="EPOXHYDRLASE"/>
</dbReference>
<dbReference type="InterPro" id="IPR029058">
    <property type="entry name" value="AB_hydrolase_fold"/>
</dbReference>
<keyword evidence="1" id="KW-0378">Hydrolase</keyword>
<comment type="caution">
    <text evidence="3">The sequence shown here is derived from an EMBL/GenBank/DDBJ whole genome shotgun (WGS) entry which is preliminary data.</text>
</comment>
<dbReference type="InterPro" id="IPR000639">
    <property type="entry name" value="Epox_hydrolase-like"/>
</dbReference>
<dbReference type="Pfam" id="PF00561">
    <property type="entry name" value="Abhydrolase_1"/>
    <property type="match status" value="1"/>
</dbReference>
<keyword evidence="4" id="KW-1185">Reference proteome</keyword>
<evidence type="ECO:0000256" key="1">
    <source>
        <dbReference type="ARBA" id="ARBA00022801"/>
    </source>
</evidence>
<organism evidence="3 4">
    <name type="scientific">Microbulbifer flavimaris</name>
    <dbReference type="NCBI Taxonomy" id="1781068"/>
    <lineage>
        <taxon>Bacteria</taxon>
        <taxon>Pseudomonadati</taxon>
        <taxon>Pseudomonadota</taxon>
        <taxon>Gammaproteobacteria</taxon>
        <taxon>Cellvibrionales</taxon>
        <taxon>Microbulbiferaceae</taxon>
        <taxon>Microbulbifer</taxon>
    </lineage>
</organism>
<protein>
    <submittedName>
        <fullName evidence="3">Haloalkane dehalogenase</fullName>
    </submittedName>
</protein>
<accession>A0ABX4I1I7</accession>
<feature type="domain" description="AB hydrolase-1" evidence="2">
    <location>
        <begin position="43"/>
        <end position="285"/>
    </location>
</feature>
<dbReference type="Proteomes" id="UP000218427">
    <property type="component" value="Unassembled WGS sequence"/>
</dbReference>
<dbReference type="SUPFAM" id="SSF53474">
    <property type="entry name" value="alpha/beta-Hydrolases"/>
    <property type="match status" value="1"/>
</dbReference>
<dbReference type="EMBL" id="LRFG02000001">
    <property type="protein sequence ID" value="PCO06282.1"/>
    <property type="molecule type" value="Genomic_DNA"/>
</dbReference>
<dbReference type="InterPro" id="IPR000073">
    <property type="entry name" value="AB_hydrolase_1"/>
</dbReference>
<proteinExistence type="predicted"/>
<dbReference type="PANTHER" id="PTHR43329">
    <property type="entry name" value="EPOXIDE HYDROLASE"/>
    <property type="match status" value="1"/>
</dbReference>
<evidence type="ECO:0000259" key="2">
    <source>
        <dbReference type="Pfam" id="PF00561"/>
    </source>
</evidence>
<gene>
    <name evidence="3" type="ORF">AWR36_000375</name>
</gene>
<reference evidence="3" key="1">
    <citation type="submission" date="2017-08" db="EMBL/GenBank/DDBJ databases">
        <title>Microbulbifer marisrubri sp. nov., a halophilic alphaproteobacterium isolated from marine sediment of the Yellow Sea, China.</title>
        <authorList>
            <person name="Zhang G."/>
            <person name="Xiong Q."/>
        </authorList>
    </citation>
    <scope>NUCLEOTIDE SEQUENCE [LARGE SCALE GENOMIC DNA]</scope>
    <source>
        <strain evidence="3">WRN-8</strain>
    </source>
</reference>
<name>A0ABX4I1I7_9GAMM</name>
<sequence length="305" mass="34018">MEQPPFSEAPPLPAWLAEQLPYRRRIFSSGNYRMHFIDEGCGPAVLMQHGNPMWCFLWRKVMQELLQQPVRVIAPDLIGMGFSDKPRDPAIHTLEFHGHQLSELIRALDLQDITIVGQDWGGPISGLAAALNPGRIAGAVFANTSLRLPTKPPRVTPFHRFANRPVISDLAFRLFNFPMPMLPKVQGNPASLGPAEMRAYRYPLRHLRDRTAPLALARMVPTRLEHPTIAQLALVDRWARNFAGPVELVWGCRDPILGRALHGNQELFPNARVTETQAGHFLQEEVPGELAAAINRVIATTTAPA</sequence>